<reference evidence="1" key="1">
    <citation type="submission" date="2021-03" db="EMBL/GenBank/DDBJ databases">
        <authorList>
            <consortium name="DOE Joint Genome Institute"/>
            <person name="Ahrendt S."/>
            <person name="Looney B.P."/>
            <person name="Miyauchi S."/>
            <person name="Morin E."/>
            <person name="Drula E."/>
            <person name="Courty P.E."/>
            <person name="Chicoki N."/>
            <person name="Fauchery L."/>
            <person name="Kohler A."/>
            <person name="Kuo A."/>
            <person name="Labutti K."/>
            <person name="Pangilinan J."/>
            <person name="Lipzen A."/>
            <person name="Riley R."/>
            <person name="Andreopoulos W."/>
            <person name="He G."/>
            <person name="Johnson J."/>
            <person name="Barry K.W."/>
            <person name="Grigoriev I.V."/>
            <person name="Nagy L."/>
            <person name="Hibbett D."/>
            <person name="Henrissat B."/>
            <person name="Matheny P.B."/>
            <person name="Labbe J."/>
            <person name="Martin F."/>
        </authorList>
    </citation>
    <scope>NUCLEOTIDE SEQUENCE</scope>
    <source>
        <strain evidence="1">HHB10654</strain>
    </source>
</reference>
<gene>
    <name evidence="1" type="ORF">BV25DRAFT_1802716</name>
</gene>
<proteinExistence type="predicted"/>
<name>A0ACB8T4L4_9AGAM</name>
<organism evidence="1 2">
    <name type="scientific">Artomyces pyxidatus</name>
    <dbReference type="NCBI Taxonomy" id="48021"/>
    <lineage>
        <taxon>Eukaryota</taxon>
        <taxon>Fungi</taxon>
        <taxon>Dikarya</taxon>
        <taxon>Basidiomycota</taxon>
        <taxon>Agaricomycotina</taxon>
        <taxon>Agaricomycetes</taxon>
        <taxon>Russulales</taxon>
        <taxon>Auriscalpiaceae</taxon>
        <taxon>Artomyces</taxon>
    </lineage>
</organism>
<dbReference type="EMBL" id="MU277204">
    <property type="protein sequence ID" value="KAI0063046.1"/>
    <property type="molecule type" value="Genomic_DNA"/>
</dbReference>
<sequence length="878" mass="100593">MEDEEARRLDRELRLEAEDDLRGDPTIIRRFTAGKAGAIVDTGDGSTYQSYSLKLKAFKGRKPNLWAPFSCKLEWDIVRWAKMRGPTSTAFTELLQIEGVLDKLELSFKTAAEMNELIDGQLPECPGFHCEEIEIDGETYEVYFRDIMECVRSLYSNPEFAQHMAYAPEQHFADDEMKTRMYGKMYTGDWWWQVQAVLENDKRGATIIPLIFSTDKTQLTVFRNRSAYPVYLTLGNISKDIRRKPSKQAQLLVGYLPTARLEHITTQETRRHALANLFHACMRRIMEPIKKAGEDGVNMASGDGVVRRCHPIFAVFVGDYPEQALVACVKYGECPKCVVAHEDLGDFESAPLRNLFDIVDALSQFDRGPAHYVEVCQAAGIKPVVHSFWEDLPYTNIFTSITPDILHQMYQGMVKHLISWVTSAFGAEEIDARCRRMPPNHNLRLFSSGISHLSRVSGQEHKDICRILMGLVVDLPLPEGVSPIRLVRAVRAMLDFLYLAQYPSHSTETLGYLDDTLSRFHANKAVFELVGVRDNFNFPKLHSLLHYSPSIRLFGTTDNYNTEASERLHIDYAKDAYRSTNHKDAYPQMTKWLERKEKVLAHERFVQWRITEAERTAAAPNPTVAPPSTAPLTPSQPRIHIARYPNVKSAKFNVLRDQYGAVDFEPAFYNMIMQIRNPELSTRYLSRQPIEEKTLPFRSVAVYHNVKFWNRDPQEREQAPDTRDSAHARPAYKDTRGRAVGGRFDTVLIDMGDGGESGVEGYRVAQVRVVFSLPIRARRAVLPNDQAAPRHMAYVEWFTPFQDAAEDNHEMYRLMRTMKDGRRVASIIPVANIRRSVHLFPKFGPVAPRHWTSSNVLDLCDVFYVNCFLDRHTYITVY</sequence>
<protein>
    <submittedName>
        <fullName evidence="1">Uncharacterized protein</fullName>
    </submittedName>
</protein>
<evidence type="ECO:0000313" key="1">
    <source>
        <dbReference type="EMBL" id="KAI0063046.1"/>
    </source>
</evidence>
<comment type="caution">
    <text evidence="1">The sequence shown here is derived from an EMBL/GenBank/DDBJ whole genome shotgun (WGS) entry which is preliminary data.</text>
</comment>
<keyword evidence="2" id="KW-1185">Reference proteome</keyword>
<dbReference type="Proteomes" id="UP000814140">
    <property type="component" value="Unassembled WGS sequence"/>
</dbReference>
<accession>A0ACB8T4L4</accession>
<reference evidence="1" key="2">
    <citation type="journal article" date="2022" name="New Phytol.">
        <title>Evolutionary transition to the ectomycorrhizal habit in the genomes of a hyperdiverse lineage of mushroom-forming fungi.</title>
        <authorList>
            <person name="Looney B."/>
            <person name="Miyauchi S."/>
            <person name="Morin E."/>
            <person name="Drula E."/>
            <person name="Courty P.E."/>
            <person name="Kohler A."/>
            <person name="Kuo A."/>
            <person name="LaButti K."/>
            <person name="Pangilinan J."/>
            <person name="Lipzen A."/>
            <person name="Riley R."/>
            <person name="Andreopoulos W."/>
            <person name="He G."/>
            <person name="Johnson J."/>
            <person name="Nolan M."/>
            <person name="Tritt A."/>
            <person name="Barry K.W."/>
            <person name="Grigoriev I.V."/>
            <person name="Nagy L.G."/>
            <person name="Hibbett D."/>
            <person name="Henrissat B."/>
            <person name="Matheny P.B."/>
            <person name="Labbe J."/>
            <person name="Martin F.M."/>
        </authorList>
    </citation>
    <scope>NUCLEOTIDE SEQUENCE</scope>
    <source>
        <strain evidence="1">HHB10654</strain>
    </source>
</reference>
<evidence type="ECO:0000313" key="2">
    <source>
        <dbReference type="Proteomes" id="UP000814140"/>
    </source>
</evidence>